<sequence>ICNKKPKTKRIIKRSILFKFIVTNLNLRFGSGLLDHQFLFFVINQANLSKSIILSHNKIPSTNIKQITLQEPNLNVESHEDKIRSGQCKFFRYSGWGYITPHDGGKDVYVAKNELKKHGYRYLNQNQEVNFTTIITQKGREIASEVTVIKPDLKQMIKKGTRKIRCFNCLKYGNHTAANCPEPKTNSKRR</sequence>
<gene>
    <name evidence="4" type="ORF">g.12654</name>
</gene>
<evidence type="ECO:0000256" key="1">
    <source>
        <dbReference type="ARBA" id="ARBA00004496"/>
    </source>
</evidence>
<feature type="non-terminal residue" evidence="4">
    <location>
        <position position="1"/>
    </location>
</feature>
<dbReference type="PROSITE" id="PS51857">
    <property type="entry name" value="CSD_2"/>
    <property type="match status" value="1"/>
</dbReference>
<dbReference type="InterPro" id="IPR011129">
    <property type="entry name" value="CSD"/>
</dbReference>
<dbReference type="GO" id="GO:0005634">
    <property type="term" value="C:nucleus"/>
    <property type="evidence" value="ECO:0007669"/>
    <property type="project" value="TreeGrafter"/>
</dbReference>
<dbReference type="Gene3D" id="2.40.50.140">
    <property type="entry name" value="Nucleic acid-binding proteins"/>
    <property type="match status" value="1"/>
</dbReference>
<dbReference type="EMBL" id="GEDC01009287">
    <property type="protein sequence ID" value="JAS28011.1"/>
    <property type="molecule type" value="Transcribed_RNA"/>
</dbReference>
<dbReference type="InterPro" id="IPR012340">
    <property type="entry name" value="NA-bd_OB-fold"/>
</dbReference>
<reference evidence="4" key="1">
    <citation type="submission" date="2015-12" db="EMBL/GenBank/DDBJ databases">
        <title>De novo transcriptome assembly of four potential Pierce s Disease insect vectors from Arizona vineyards.</title>
        <authorList>
            <person name="Tassone E.E."/>
        </authorList>
    </citation>
    <scope>NUCLEOTIDE SEQUENCE</scope>
</reference>
<dbReference type="AlphaFoldDB" id="A0A1B6DQR4"/>
<proteinExistence type="predicted"/>
<dbReference type="InterPro" id="IPR002059">
    <property type="entry name" value="CSP_DNA-bd"/>
</dbReference>
<name>A0A1B6DQR4_9HEMI</name>
<dbReference type="GO" id="GO:0005737">
    <property type="term" value="C:cytoplasm"/>
    <property type="evidence" value="ECO:0007669"/>
    <property type="project" value="UniProtKB-SubCell"/>
</dbReference>
<dbReference type="SUPFAM" id="SSF50249">
    <property type="entry name" value="Nucleic acid-binding proteins"/>
    <property type="match status" value="1"/>
</dbReference>
<dbReference type="GO" id="GO:0003729">
    <property type="term" value="F:mRNA binding"/>
    <property type="evidence" value="ECO:0007669"/>
    <property type="project" value="TreeGrafter"/>
</dbReference>
<organism evidence="4">
    <name type="scientific">Clastoptera arizonana</name>
    <name type="common">Arizona spittle bug</name>
    <dbReference type="NCBI Taxonomy" id="38151"/>
    <lineage>
        <taxon>Eukaryota</taxon>
        <taxon>Metazoa</taxon>
        <taxon>Ecdysozoa</taxon>
        <taxon>Arthropoda</taxon>
        <taxon>Hexapoda</taxon>
        <taxon>Insecta</taxon>
        <taxon>Pterygota</taxon>
        <taxon>Neoptera</taxon>
        <taxon>Paraneoptera</taxon>
        <taxon>Hemiptera</taxon>
        <taxon>Auchenorrhyncha</taxon>
        <taxon>Cercopoidea</taxon>
        <taxon>Clastopteridae</taxon>
        <taxon>Clastoptera</taxon>
    </lineage>
</organism>
<protein>
    <recommendedName>
        <fullName evidence="3">CSD domain-containing protein</fullName>
    </recommendedName>
</protein>
<dbReference type="InterPro" id="IPR051373">
    <property type="entry name" value="Lin-28_RNA-binding"/>
</dbReference>
<dbReference type="PANTHER" id="PTHR46109:SF1">
    <property type="entry name" value="PROTEIN LIN-28 HOMOLOG"/>
    <property type="match status" value="1"/>
</dbReference>
<dbReference type="SMART" id="SM00357">
    <property type="entry name" value="CSP"/>
    <property type="match status" value="1"/>
</dbReference>
<keyword evidence="2" id="KW-0963">Cytoplasm</keyword>
<comment type="subcellular location">
    <subcellularLocation>
        <location evidence="1">Cytoplasm</location>
    </subcellularLocation>
</comment>
<dbReference type="PANTHER" id="PTHR46109">
    <property type="entry name" value="PROTEIN LIN-28"/>
    <property type="match status" value="1"/>
</dbReference>
<accession>A0A1B6DQR4</accession>
<feature type="domain" description="CSD" evidence="3">
    <location>
        <begin position="83"/>
        <end position="148"/>
    </location>
</feature>
<dbReference type="Pfam" id="PF00313">
    <property type="entry name" value="CSD"/>
    <property type="match status" value="1"/>
</dbReference>
<evidence type="ECO:0000313" key="4">
    <source>
        <dbReference type="EMBL" id="JAS28011.1"/>
    </source>
</evidence>
<dbReference type="GO" id="GO:0031054">
    <property type="term" value="P:pre-miRNA processing"/>
    <property type="evidence" value="ECO:0007669"/>
    <property type="project" value="TreeGrafter"/>
</dbReference>
<evidence type="ECO:0000259" key="3">
    <source>
        <dbReference type="PROSITE" id="PS51857"/>
    </source>
</evidence>
<evidence type="ECO:0000256" key="2">
    <source>
        <dbReference type="ARBA" id="ARBA00022490"/>
    </source>
</evidence>